<dbReference type="AlphaFoldDB" id="A0A060TIX8"/>
<dbReference type="InterPro" id="IPR000253">
    <property type="entry name" value="FHA_dom"/>
</dbReference>
<feature type="compositionally biased region" description="Basic and acidic residues" evidence="6">
    <location>
        <begin position="462"/>
        <end position="472"/>
    </location>
</feature>
<evidence type="ECO:0000256" key="2">
    <source>
        <dbReference type="ARBA" id="ARBA00022763"/>
    </source>
</evidence>
<evidence type="ECO:0000259" key="7">
    <source>
        <dbReference type="PROSITE" id="PS50006"/>
    </source>
</evidence>
<dbReference type="PROSITE" id="PS50006">
    <property type="entry name" value="FHA_DOMAIN"/>
    <property type="match status" value="1"/>
</dbReference>
<feature type="compositionally biased region" description="Acidic residues" evidence="6">
    <location>
        <begin position="497"/>
        <end position="509"/>
    </location>
</feature>
<feature type="compositionally biased region" description="Basic and acidic residues" evidence="6">
    <location>
        <begin position="382"/>
        <end position="397"/>
    </location>
</feature>
<dbReference type="SUPFAM" id="SSF49879">
    <property type="entry name" value="SMAD/FHA domain"/>
    <property type="match status" value="1"/>
</dbReference>
<dbReference type="GO" id="GO:0000724">
    <property type="term" value="P:double-strand break repair via homologous recombination"/>
    <property type="evidence" value="ECO:0007669"/>
    <property type="project" value="TreeGrafter"/>
</dbReference>
<keyword evidence="3" id="KW-0234">DNA repair</keyword>
<reference evidence="8" key="2">
    <citation type="submission" date="2014-06" db="EMBL/GenBank/DDBJ databases">
        <title>The complete genome of Blastobotrys (Arxula) adeninivorans LS3 - a yeast of biotechnological interest.</title>
        <authorList>
            <person name="Kunze G."/>
            <person name="Gaillardin C."/>
            <person name="Czernicka M."/>
            <person name="Durrens P."/>
            <person name="Martin T."/>
            <person name="Boer E."/>
            <person name="Gabaldon T."/>
            <person name="Cruz J."/>
            <person name="Talla E."/>
            <person name="Marck C."/>
            <person name="Goffeau A."/>
            <person name="Barbe V."/>
            <person name="Baret P."/>
            <person name="Baronian K."/>
            <person name="Beier S."/>
            <person name="Bleykasten C."/>
            <person name="Bode R."/>
            <person name="Casaregola S."/>
            <person name="Despons L."/>
            <person name="Fairhead C."/>
            <person name="Giersberg M."/>
            <person name="Gierski P."/>
            <person name="Hahnel U."/>
            <person name="Hartmann A."/>
            <person name="Jankowska D."/>
            <person name="Jubin C."/>
            <person name="Jung P."/>
            <person name="Lafontaine I."/>
            <person name="Leh-Louis V."/>
            <person name="Lemaire M."/>
            <person name="Marcet-Houben M."/>
            <person name="Mascher M."/>
            <person name="Morel G."/>
            <person name="Richard G.-F."/>
            <person name="Riechen J."/>
            <person name="Sacerdot C."/>
            <person name="Sarkar A."/>
            <person name="Savel G."/>
            <person name="Schacherer J."/>
            <person name="Sherman D."/>
            <person name="Straub M.-L."/>
            <person name="Stein N."/>
            <person name="Thierry A."/>
            <person name="Trautwein-Schult A."/>
            <person name="Westhof E."/>
            <person name="Worch S."/>
            <person name="Dujon B."/>
            <person name="Souciet J.-L."/>
            <person name="Wincker P."/>
            <person name="Scholz U."/>
            <person name="Neuveglise N."/>
        </authorList>
    </citation>
    <scope>NUCLEOTIDE SEQUENCE</scope>
    <source>
        <strain evidence="8">LS3</strain>
    </source>
</reference>
<comment type="similarity">
    <text evidence="5">Belongs to the Nibrin family.</text>
</comment>
<dbReference type="InterPro" id="IPR043014">
    <property type="entry name" value="Nibrin_BRCT2_sf"/>
</dbReference>
<dbReference type="GO" id="GO:0030870">
    <property type="term" value="C:Mre11 complex"/>
    <property type="evidence" value="ECO:0007669"/>
    <property type="project" value="InterPro"/>
</dbReference>
<dbReference type="InterPro" id="IPR032429">
    <property type="entry name" value="Nibrin_BRCT2"/>
</dbReference>
<dbReference type="Pfam" id="PF00498">
    <property type="entry name" value="FHA"/>
    <property type="match status" value="1"/>
</dbReference>
<feature type="domain" description="FHA" evidence="7">
    <location>
        <begin position="25"/>
        <end position="88"/>
    </location>
</feature>
<sequence length="696" mass="77519">MWLVSSDSDEVLGNRTLWIRPGNTLIAGRITDAQICFPTGERTVSRQHFKLSVASPTPGCSSNLSARSKLVISDLGTKFGTRVNGSSVPAGGELILSSRQGDRFEILLGKSTKRVIVEWKSFVISFSTGHPRNSEDHIAVEKELQSIFEPLDIRMSVEMGPLTTHYLNAGRRGSTKYLLALVQSIPIVSKDYAYALRDASSNMERDFYQALPNAEEYVPDNSPNLKADPSRTKCFRGKSFVFSNPTQFDGLMPVITAAGGKAYLSPSASKLVQFVKDNVLSGHALLVQVPTNQDAQQDRTAQTVDKLERIYRASKALGIPLIKDQDISQAILHCKFDFVTSPASPTNSLNTSMLNTSMRESTNTTPNTRPAIKPLGRRKPIIRLDEDAFFPVKKEPGIRPSQEPSSPSQDKDNSHSVSRSQTAPSQEESPSQTAPSQSQRLSRKRIQHFSSDLFAAPPQKIQKRDDKEKVDPQEEETTTETNETTQTRTTQRSGPTDDIDVPMDDMPELEPEKPREESPAQEEEPIDYNFDMAEMRELVKVEYSMPVSKQRTIIESVPQETDSRPNFKKFRRKGQANTNSTAPIPVRVGFVTAQPSERVEKEISSMFGSSNARPASSIEMEQPPSKRAKTTHKMEIDEDEDDGLFVGAPEEDFDMEQVRPISYVAWDDGTTNASSYVDGNDDDDDDPYNFQFSRDA</sequence>
<proteinExistence type="inferred from homology"/>
<feature type="region of interest" description="Disordered" evidence="6">
    <location>
        <begin position="344"/>
        <end position="529"/>
    </location>
</feature>
<feature type="region of interest" description="Disordered" evidence="6">
    <location>
        <begin position="554"/>
        <end position="589"/>
    </location>
</feature>
<feature type="compositionally biased region" description="Polar residues" evidence="6">
    <location>
        <begin position="415"/>
        <end position="440"/>
    </location>
</feature>
<reference evidence="8" key="1">
    <citation type="submission" date="2014-02" db="EMBL/GenBank/DDBJ databases">
        <authorList>
            <person name="Genoscope - CEA"/>
        </authorList>
    </citation>
    <scope>NUCLEOTIDE SEQUENCE</scope>
    <source>
        <strain evidence="8">LS3</strain>
    </source>
</reference>
<protein>
    <submittedName>
        <fullName evidence="8">ARAD1D42086p</fullName>
    </submittedName>
</protein>
<dbReference type="PANTHER" id="PTHR12162:SF0">
    <property type="entry name" value="NIBRIN"/>
    <property type="match status" value="1"/>
</dbReference>
<gene>
    <name evidence="8" type="ORF">GNLVRS02_ARAD1D42086g</name>
</gene>
<organism evidence="8">
    <name type="scientific">Blastobotrys adeninivorans</name>
    <name type="common">Yeast</name>
    <name type="synonym">Arxula adeninivorans</name>
    <dbReference type="NCBI Taxonomy" id="409370"/>
    <lineage>
        <taxon>Eukaryota</taxon>
        <taxon>Fungi</taxon>
        <taxon>Dikarya</taxon>
        <taxon>Ascomycota</taxon>
        <taxon>Saccharomycotina</taxon>
        <taxon>Dipodascomycetes</taxon>
        <taxon>Dipodascales</taxon>
        <taxon>Trichomonascaceae</taxon>
        <taxon>Blastobotrys</taxon>
    </lineage>
</organism>
<dbReference type="Gene3D" id="3.40.50.10980">
    <property type="entry name" value="Nibrin, BRCT2 domain"/>
    <property type="match status" value="1"/>
</dbReference>
<dbReference type="Gene3D" id="2.60.200.20">
    <property type="match status" value="1"/>
</dbReference>
<feature type="region of interest" description="Disordered" evidence="6">
    <location>
        <begin position="668"/>
        <end position="696"/>
    </location>
</feature>
<dbReference type="Pfam" id="PF16508">
    <property type="entry name" value="NIBRIN_BRCT_II"/>
    <property type="match status" value="1"/>
</dbReference>
<dbReference type="EMBL" id="HG937694">
    <property type="protein sequence ID" value="CDP38767.1"/>
    <property type="molecule type" value="Genomic_DNA"/>
</dbReference>
<feature type="compositionally biased region" description="Acidic residues" evidence="6">
    <location>
        <begin position="636"/>
        <end position="646"/>
    </location>
</feature>
<accession>A0A060TIX8</accession>
<dbReference type="InterPro" id="IPR008984">
    <property type="entry name" value="SMAD_FHA_dom_sf"/>
</dbReference>
<feature type="region of interest" description="Disordered" evidence="6">
    <location>
        <begin position="606"/>
        <end position="646"/>
    </location>
</feature>
<keyword evidence="4" id="KW-0539">Nucleus</keyword>
<evidence type="ECO:0000256" key="3">
    <source>
        <dbReference type="ARBA" id="ARBA00023204"/>
    </source>
</evidence>
<dbReference type="GO" id="GO:0007095">
    <property type="term" value="P:mitotic G2 DNA damage checkpoint signaling"/>
    <property type="evidence" value="ECO:0007669"/>
    <property type="project" value="InterPro"/>
</dbReference>
<evidence type="ECO:0000256" key="1">
    <source>
        <dbReference type="ARBA" id="ARBA00004123"/>
    </source>
</evidence>
<name>A0A060TIX8_BLAAD</name>
<dbReference type="PANTHER" id="PTHR12162">
    <property type="entry name" value="NIBRIN-RELATED"/>
    <property type="match status" value="1"/>
</dbReference>
<feature type="compositionally biased region" description="Polar residues" evidence="6">
    <location>
        <begin position="344"/>
        <end position="368"/>
    </location>
</feature>
<feature type="compositionally biased region" description="Low complexity" evidence="6">
    <location>
        <begin position="479"/>
        <end position="492"/>
    </location>
</feature>
<evidence type="ECO:0000256" key="5">
    <source>
        <dbReference type="ARBA" id="ARBA00044757"/>
    </source>
</evidence>
<dbReference type="GO" id="GO:0003684">
    <property type="term" value="F:damaged DNA binding"/>
    <property type="evidence" value="ECO:0007669"/>
    <property type="project" value="TreeGrafter"/>
</dbReference>
<keyword evidence="2" id="KW-0227">DNA damage</keyword>
<evidence type="ECO:0000313" key="8">
    <source>
        <dbReference type="EMBL" id="CDP38767.1"/>
    </source>
</evidence>
<evidence type="ECO:0000256" key="4">
    <source>
        <dbReference type="ARBA" id="ARBA00023242"/>
    </source>
</evidence>
<evidence type="ECO:0000256" key="6">
    <source>
        <dbReference type="SAM" id="MobiDB-lite"/>
    </source>
</evidence>
<dbReference type="InterPro" id="IPR040227">
    <property type="entry name" value="Nibrin-rel"/>
</dbReference>
<dbReference type="PhylomeDB" id="A0A060TIX8"/>
<comment type="subcellular location">
    <subcellularLocation>
        <location evidence="1">Nucleus</location>
    </subcellularLocation>
</comment>